<dbReference type="AlphaFoldDB" id="K1R9D3"/>
<keyword evidence="3" id="KW-0554">One-carbon metabolism</keyword>
<dbReference type="SUPFAM" id="SSF52540">
    <property type="entry name" value="P-loop containing nucleoside triphosphate hydrolases"/>
    <property type="match status" value="1"/>
</dbReference>
<gene>
    <name evidence="7" type="ORF">OBE_16828</name>
</gene>
<name>K1R9D3_9ZZZZ</name>
<dbReference type="UniPathway" id="UPA00193"/>
<dbReference type="GO" id="GO:0004329">
    <property type="term" value="F:formate-tetrahydrofolate ligase activity"/>
    <property type="evidence" value="ECO:0007669"/>
    <property type="project" value="UniProtKB-EC"/>
</dbReference>
<evidence type="ECO:0000256" key="3">
    <source>
        <dbReference type="ARBA" id="ARBA00022563"/>
    </source>
</evidence>
<dbReference type="Pfam" id="PF01268">
    <property type="entry name" value="FTHFS"/>
    <property type="match status" value="1"/>
</dbReference>
<comment type="caution">
    <text evidence="7">The sequence shown here is derived from an EMBL/GenBank/DDBJ whole genome shotgun (WGS) entry which is preliminary data.</text>
</comment>
<dbReference type="NCBIfam" id="NF010030">
    <property type="entry name" value="PRK13505.1"/>
    <property type="match status" value="1"/>
</dbReference>
<evidence type="ECO:0000313" key="7">
    <source>
        <dbReference type="EMBL" id="EKC45522.1"/>
    </source>
</evidence>
<dbReference type="GO" id="GO:0005524">
    <property type="term" value="F:ATP binding"/>
    <property type="evidence" value="ECO:0007669"/>
    <property type="project" value="UniProtKB-KW"/>
</dbReference>
<evidence type="ECO:0000256" key="5">
    <source>
        <dbReference type="ARBA" id="ARBA00022741"/>
    </source>
</evidence>
<accession>K1R9D3</accession>
<evidence type="ECO:0000256" key="6">
    <source>
        <dbReference type="ARBA" id="ARBA00022840"/>
    </source>
</evidence>
<proteinExistence type="inferred from homology"/>
<dbReference type="PROSITE" id="PS00721">
    <property type="entry name" value="FTHFS_1"/>
    <property type="match status" value="1"/>
</dbReference>
<dbReference type="Gene3D" id="3.10.410.10">
    <property type="entry name" value="Formyltetrahydrofolate synthetase, domain 3"/>
    <property type="match status" value="1"/>
</dbReference>
<dbReference type="EMBL" id="AJWZ01011366">
    <property type="protein sequence ID" value="EKC45522.1"/>
    <property type="molecule type" value="Genomic_DNA"/>
</dbReference>
<evidence type="ECO:0000256" key="4">
    <source>
        <dbReference type="ARBA" id="ARBA00022598"/>
    </source>
</evidence>
<keyword evidence="5" id="KW-0547">Nucleotide-binding</keyword>
<sequence length="538" mass="58398">MTDIEIAHKAAKLPIGEVAKKIGLSSDELILYGDDKAKINKIPGEKKGKLILVTATNPTPYGEGKTTVSIGLADALNSLNKNVLLALREPSLGPVFGMKGGATGGGYSQVVPMEDINLFFTGDMSAIEAANNLLCAAIDNHIYFGNRLGIEKIAFQRCLDVNDRTLRNITANNRSYSFTITAASEIMALLCLAKDLDDLREKIGNIVIGFNANNEMIYARSLHIEGAMLALLKDAFKPNLVQTLENTPAIVHGGPFANIAHGCNSLNATKLALSLGDYVVTEAGFGSDLGAEKFFDIKCRKGNIAPDCVVIVTTLRSLKYNAHVPKNNINLCDVSSVKGGLSNLQVHIENMKKFNSNIIVALNRFSSDTVEEIEVVKNFCKNLGVAFSICDAYSRGSAGALDLAEVTLGLLDNENNFKLLYDDNLSIKEKIEKISTEIYRANDVLYTDIALEKIAYLTENNMGNLPICVAKTQYSLSDDKNKIGITKDHIIHVKDIKVYSGAGFIVVYLGNIIDMPGLPKEPNYLNIDVLENEIIGLS</sequence>
<dbReference type="InterPro" id="IPR020628">
    <property type="entry name" value="Formate_THF_ligase_CS"/>
</dbReference>
<dbReference type="EC" id="6.3.4.3" evidence="2"/>
<reference evidence="7" key="1">
    <citation type="journal article" date="2013" name="Environ. Microbiol.">
        <title>Microbiota from the distal guts of lean and obese adolescents exhibit partial functional redundancy besides clear differences in community structure.</title>
        <authorList>
            <person name="Ferrer M."/>
            <person name="Ruiz A."/>
            <person name="Lanza F."/>
            <person name="Haange S.B."/>
            <person name="Oberbach A."/>
            <person name="Till H."/>
            <person name="Bargiela R."/>
            <person name="Campoy C."/>
            <person name="Segura M.T."/>
            <person name="Richter M."/>
            <person name="von Bergen M."/>
            <person name="Seifert J."/>
            <person name="Suarez A."/>
        </authorList>
    </citation>
    <scope>NUCLEOTIDE SEQUENCE</scope>
</reference>
<dbReference type="Gene3D" id="3.30.1510.10">
    <property type="entry name" value="Domain 2, N(10)-formyltetrahydrofolate synthetase"/>
    <property type="match status" value="1"/>
</dbReference>
<dbReference type="GO" id="GO:0035999">
    <property type="term" value="P:tetrahydrofolate interconversion"/>
    <property type="evidence" value="ECO:0007669"/>
    <property type="project" value="UniProtKB-UniPathway"/>
</dbReference>
<dbReference type="InterPro" id="IPR027417">
    <property type="entry name" value="P-loop_NTPase"/>
</dbReference>
<comment type="pathway">
    <text evidence="1">One-carbon metabolism; tetrahydrofolate interconversion.</text>
</comment>
<dbReference type="HAMAP" id="MF_01543">
    <property type="entry name" value="FTHFS"/>
    <property type="match status" value="1"/>
</dbReference>
<keyword evidence="4 7" id="KW-0436">Ligase</keyword>
<keyword evidence="6" id="KW-0067">ATP-binding</keyword>
<evidence type="ECO:0000256" key="1">
    <source>
        <dbReference type="ARBA" id="ARBA00004777"/>
    </source>
</evidence>
<organism evidence="7">
    <name type="scientific">human gut metagenome</name>
    <dbReference type="NCBI Taxonomy" id="408170"/>
    <lineage>
        <taxon>unclassified sequences</taxon>
        <taxon>metagenomes</taxon>
        <taxon>organismal metagenomes</taxon>
    </lineage>
</organism>
<dbReference type="Gene3D" id="3.40.50.300">
    <property type="entry name" value="P-loop containing nucleotide triphosphate hydrolases"/>
    <property type="match status" value="1"/>
</dbReference>
<dbReference type="InterPro" id="IPR000559">
    <property type="entry name" value="Formate_THF_ligase"/>
</dbReference>
<evidence type="ECO:0000256" key="2">
    <source>
        <dbReference type="ARBA" id="ARBA00012295"/>
    </source>
</evidence>
<protein>
    <recommendedName>
        <fullName evidence="2">formate--tetrahydrofolate ligase</fullName>
        <ecNumber evidence="2">6.3.4.3</ecNumber>
    </recommendedName>
</protein>